<dbReference type="GO" id="GO:0005737">
    <property type="term" value="C:cytoplasm"/>
    <property type="evidence" value="ECO:0007669"/>
    <property type="project" value="UniProtKB-SubCell"/>
</dbReference>
<dbReference type="GO" id="GO:0005634">
    <property type="term" value="C:nucleus"/>
    <property type="evidence" value="ECO:0007669"/>
    <property type="project" value="UniProtKB-SubCell"/>
</dbReference>
<dbReference type="AlphaFoldDB" id="A0A9W8JLK1"/>
<dbReference type="InterPro" id="IPR028094">
    <property type="entry name" value="RTC4_C"/>
</dbReference>
<comment type="subcellular location">
    <subcellularLocation>
        <location evidence="3">Cytoplasm</location>
    </subcellularLocation>
    <subcellularLocation>
        <location evidence="2">Nucleus</location>
    </subcellularLocation>
</comment>
<comment type="similarity">
    <text evidence="4">Belongs to the RTC4 family.</text>
</comment>
<dbReference type="InterPro" id="IPR039024">
    <property type="entry name" value="RTC4"/>
</dbReference>
<gene>
    <name evidence="10" type="ORF">H1R20_g1066</name>
</gene>
<sequence length="454" mass="51184">MQADDTVTSLAPSQPAPSRPAPSQPAPSQIPLSATPSIPQPTFIPSNRTLKQPLAPAWSDARKAALDETQKLRSAKERSQEIERLNQKTVTLVIYYKVHKPPIILTHSVDTWPYLQLSSIPSLIKDLEITLDSYLEHYNNTLWTLIRISSPIVVARDQRVLLRVRKSLLEDLNDEDWPNIHEEMRQQGKSRQPGSYLKRIEEGADEEGNSGDCCQFCDEPLPAFPTPHLESLLSELKELPGYPDHLSFVTFIDYCARHRFETDEVPKAVSAGWPDHVNFFELAQRIKNIKVELEELLLDPEESQFFQSAVRGQKGKVKSGITTFQEQGCGYYGELGFQIFSMMLQQMFPSESVDLASVKPLSWNDMIDKFLVPEAAVLLIMEDMSLLWEDAVDVLHASRVYGNAAHPSNDEHPAVLAARPPIDIRVKEETLDDIGPNQLSDSHKVVIDLTLDDD</sequence>
<keyword evidence="6" id="KW-0963">Cytoplasm</keyword>
<dbReference type="OrthoDB" id="128308at2759"/>
<evidence type="ECO:0000259" key="9">
    <source>
        <dbReference type="SMART" id="SM01312"/>
    </source>
</evidence>
<protein>
    <recommendedName>
        <fullName evidence="5">Restriction of telomere capping protein 4</fullName>
    </recommendedName>
</protein>
<evidence type="ECO:0000256" key="3">
    <source>
        <dbReference type="ARBA" id="ARBA00004496"/>
    </source>
</evidence>
<accession>A0A9W8JLK1</accession>
<proteinExistence type="inferred from homology"/>
<evidence type="ECO:0000256" key="7">
    <source>
        <dbReference type="ARBA" id="ARBA00023242"/>
    </source>
</evidence>
<organism evidence="10 11">
    <name type="scientific">Candolleomyces eurysporus</name>
    <dbReference type="NCBI Taxonomy" id="2828524"/>
    <lineage>
        <taxon>Eukaryota</taxon>
        <taxon>Fungi</taxon>
        <taxon>Dikarya</taxon>
        <taxon>Basidiomycota</taxon>
        <taxon>Agaricomycotina</taxon>
        <taxon>Agaricomycetes</taxon>
        <taxon>Agaricomycetidae</taxon>
        <taxon>Agaricales</taxon>
        <taxon>Agaricineae</taxon>
        <taxon>Psathyrellaceae</taxon>
        <taxon>Candolleomyces</taxon>
    </lineage>
</organism>
<evidence type="ECO:0000313" key="11">
    <source>
        <dbReference type="Proteomes" id="UP001140091"/>
    </source>
</evidence>
<reference evidence="10" key="1">
    <citation type="submission" date="2022-06" db="EMBL/GenBank/DDBJ databases">
        <title>Genome Sequence of Candolleomyces eurysporus.</title>
        <authorList>
            <person name="Buettner E."/>
        </authorList>
    </citation>
    <scope>NUCLEOTIDE SEQUENCE</scope>
    <source>
        <strain evidence="10">VTCC 930004</strain>
    </source>
</reference>
<feature type="compositionally biased region" description="Pro residues" evidence="8">
    <location>
        <begin position="14"/>
        <end position="25"/>
    </location>
</feature>
<dbReference type="SMART" id="SM01312">
    <property type="entry name" value="RTC4"/>
    <property type="match status" value="1"/>
</dbReference>
<evidence type="ECO:0000256" key="2">
    <source>
        <dbReference type="ARBA" id="ARBA00004123"/>
    </source>
</evidence>
<dbReference type="PANTHER" id="PTHR41391:SF1">
    <property type="entry name" value="RESTRICTION OF TELOMERE CAPPING PROTEIN 4"/>
    <property type="match status" value="1"/>
</dbReference>
<feature type="non-terminal residue" evidence="10">
    <location>
        <position position="454"/>
    </location>
</feature>
<comment type="caution">
    <text evidence="10">The sequence shown here is derived from an EMBL/GenBank/DDBJ whole genome shotgun (WGS) entry which is preliminary data.</text>
</comment>
<feature type="domain" description="Restriction of telomere capping protein 4 C-terminal" evidence="9">
    <location>
        <begin position="297"/>
        <end position="408"/>
    </location>
</feature>
<keyword evidence="7" id="KW-0539">Nucleus</keyword>
<dbReference type="Proteomes" id="UP001140091">
    <property type="component" value="Unassembled WGS sequence"/>
</dbReference>
<dbReference type="PANTHER" id="PTHR41391">
    <property type="entry name" value="RESTRICTION OF TELOMERE CAPPING PROTEIN 4"/>
    <property type="match status" value="1"/>
</dbReference>
<evidence type="ECO:0000313" key="10">
    <source>
        <dbReference type="EMBL" id="KAJ2936028.1"/>
    </source>
</evidence>
<evidence type="ECO:0000256" key="5">
    <source>
        <dbReference type="ARBA" id="ARBA00015162"/>
    </source>
</evidence>
<feature type="region of interest" description="Disordered" evidence="8">
    <location>
        <begin position="1"/>
        <end position="46"/>
    </location>
</feature>
<evidence type="ECO:0000256" key="6">
    <source>
        <dbReference type="ARBA" id="ARBA00022490"/>
    </source>
</evidence>
<keyword evidence="11" id="KW-1185">Reference proteome</keyword>
<evidence type="ECO:0000256" key="8">
    <source>
        <dbReference type="SAM" id="MobiDB-lite"/>
    </source>
</evidence>
<evidence type="ECO:0000256" key="1">
    <source>
        <dbReference type="ARBA" id="ARBA00002738"/>
    </source>
</evidence>
<dbReference type="Pfam" id="PF14474">
    <property type="entry name" value="RTC4"/>
    <property type="match status" value="1"/>
</dbReference>
<comment type="function">
    <text evidence="1">May be involved in a process influencing telomere capping.</text>
</comment>
<evidence type="ECO:0000256" key="4">
    <source>
        <dbReference type="ARBA" id="ARBA00009461"/>
    </source>
</evidence>
<dbReference type="EMBL" id="JANBPK010000203">
    <property type="protein sequence ID" value="KAJ2936028.1"/>
    <property type="molecule type" value="Genomic_DNA"/>
</dbReference>
<name>A0A9W8JLK1_9AGAR</name>